<reference evidence="5" key="1">
    <citation type="submission" date="2015-12" db="EMBL/GenBank/DDBJ databases">
        <title>De novo transcriptome assembly of four potential Pierce s Disease insect vectors from Arizona vineyards.</title>
        <authorList>
            <person name="Tassone E.E."/>
        </authorList>
    </citation>
    <scope>NUCLEOTIDE SEQUENCE</scope>
</reference>
<dbReference type="Pfam" id="PF01477">
    <property type="entry name" value="PLAT"/>
    <property type="match status" value="1"/>
</dbReference>
<dbReference type="InterPro" id="IPR036392">
    <property type="entry name" value="PLAT/LH2_dom_sf"/>
</dbReference>
<proteinExistence type="predicted"/>
<comment type="caution">
    <text evidence="1">Lacks conserved residue(s) required for the propagation of feature annotation.</text>
</comment>
<feature type="domain" description="PLAT" evidence="4">
    <location>
        <begin position="215"/>
        <end position="332"/>
    </location>
</feature>
<feature type="non-terminal residue" evidence="5">
    <location>
        <position position="1"/>
    </location>
</feature>
<organism evidence="5">
    <name type="scientific">Clastoptera arizonana</name>
    <name type="common">Arizona spittle bug</name>
    <dbReference type="NCBI Taxonomy" id="38151"/>
    <lineage>
        <taxon>Eukaryota</taxon>
        <taxon>Metazoa</taxon>
        <taxon>Ecdysozoa</taxon>
        <taxon>Arthropoda</taxon>
        <taxon>Hexapoda</taxon>
        <taxon>Insecta</taxon>
        <taxon>Pterygota</taxon>
        <taxon>Neoptera</taxon>
        <taxon>Paraneoptera</taxon>
        <taxon>Hemiptera</taxon>
        <taxon>Auchenorrhyncha</taxon>
        <taxon>Cercopoidea</taxon>
        <taxon>Clastopteridae</taxon>
        <taxon>Clastoptera</taxon>
    </lineage>
</organism>
<evidence type="ECO:0000256" key="2">
    <source>
        <dbReference type="SAM" id="MobiDB-lite"/>
    </source>
</evidence>
<feature type="region of interest" description="Disordered" evidence="2">
    <location>
        <begin position="467"/>
        <end position="496"/>
    </location>
</feature>
<dbReference type="Gene3D" id="2.60.60.20">
    <property type="entry name" value="PLAT/LH2 domain"/>
    <property type="match status" value="1"/>
</dbReference>
<evidence type="ECO:0000256" key="1">
    <source>
        <dbReference type="PROSITE-ProRule" id="PRU00152"/>
    </source>
</evidence>
<protein>
    <recommendedName>
        <fullName evidence="4">PLAT domain-containing protein</fullName>
    </recommendedName>
</protein>
<feature type="transmembrane region" description="Helical" evidence="3">
    <location>
        <begin position="413"/>
        <end position="434"/>
    </location>
</feature>
<sequence length="496" mass="56766">AYVGDKQDDQISVHRLDKALSIGSGRIFIEFTYLENNTSLVIAILKNMRPDFKFIMKRGHIISQASPTYNQTLTIESLSDILYLSIIPGPKVASGVTIGYNFTFYCLQCQLRHRNSWEGRFCKVGKLMRNKTIHCKCNHISIFGASVFVAPNKIDPISDAMLFLTVSDNPAVVSFVSVLGILYIILLLWAWNEDRKDKLKRVVIKLEDNFPGYTFGYLLTVFTGAKLFAGTTANVCIKIYGEKNKSRTHLLRSPSRKVLQRGSDDWFLIFTKAHLGELKTIHVWHDNKGPSPDWYCEKIVVYDLSNEKEYSFLCENWFSIENYLEAFIPLSQTEDVLFWKRLLSTNFVNYFRETHLWMSIFFCHPRTLLTRMQRVSIAIAMIMCSLHVSIMFYGVASVEGVDEASYSVKTREIIIAIQSALITTILTFPIVLFFRSSKVVKDSQHNLNADKSVIKVKEEAIDPKEEGIDKNITNDVSQNNNINKSLGEESFRKSNE</sequence>
<dbReference type="GO" id="GO:0005262">
    <property type="term" value="F:calcium channel activity"/>
    <property type="evidence" value="ECO:0007669"/>
    <property type="project" value="TreeGrafter"/>
</dbReference>
<gene>
    <name evidence="5" type="ORF">g.2454</name>
</gene>
<dbReference type="PANTHER" id="PTHR10877">
    <property type="entry name" value="POLYCYSTIN FAMILY MEMBER"/>
    <property type="match status" value="1"/>
</dbReference>
<dbReference type="AlphaFoldDB" id="A0A1B6DQ25"/>
<feature type="non-terminal residue" evidence="5">
    <location>
        <position position="496"/>
    </location>
</feature>
<keyword evidence="3" id="KW-0472">Membrane</keyword>
<dbReference type="GO" id="GO:0050982">
    <property type="term" value="P:detection of mechanical stimulus"/>
    <property type="evidence" value="ECO:0007669"/>
    <property type="project" value="TreeGrafter"/>
</dbReference>
<accession>A0A1B6DQ25</accession>
<dbReference type="SMART" id="SM00308">
    <property type="entry name" value="LH2"/>
    <property type="match status" value="1"/>
</dbReference>
<evidence type="ECO:0000256" key="3">
    <source>
        <dbReference type="SAM" id="Phobius"/>
    </source>
</evidence>
<dbReference type="SUPFAM" id="SSF49723">
    <property type="entry name" value="Lipase/lipooxygenase domain (PLAT/LH2 domain)"/>
    <property type="match status" value="1"/>
</dbReference>
<feature type="compositionally biased region" description="Basic and acidic residues" evidence="2">
    <location>
        <begin position="486"/>
        <end position="496"/>
    </location>
</feature>
<evidence type="ECO:0000259" key="4">
    <source>
        <dbReference type="PROSITE" id="PS50095"/>
    </source>
</evidence>
<feature type="transmembrane region" description="Helical" evidence="3">
    <location>
        <begin position="375"/>
        <end position="393"/>
    </location>
</feature>
<dbReference type="EMBL" id="GEDC01009513">
    <property type="protein sequence ID" value="JAS27785.1"/>
    <property type="molecule type" value="Transcribed_RNA"/>
</dbReference>
<dbReference type="InterPro" id="IPR001024">
    <property type="entry name" value="PLAT/LH2_dom"/>
</dbReference>
<feature type="transmembrane region" description="Helical" evidence="3">
    <location>
        <begin position="171"/>
        <end position="191"/>
    </location>
</feature>
<keyword evidence="3" id="KW-1133">Transmembrane helix</keyword>
<name>A0A1B6DQ25_9HEMI</name>
<dbReference type="PROSITE" id="PS50095">
    <property type="entry name" value="PLAT"/>
    <property type="match status" value="1"/>
</dbReference>
<dbReference type="InterPro" id="IPR051223">
    <property type="entry name" value="Polycystin"/>
</dbReference>
<dbReference type="PANTHER" id="PTHR10877:SF183">
    <property type="entry name" value="AT14535P-RELATED"/>
    <property type="match status" value="1"/>
</dbReference>
<feature type="compositionally biased region" description="Polar residues" evidence="2">
    <location>
        <begin position="471"/>
        <end position="484"/>
    </location>
</feature>
<keyword evidence="3" id="KW-0812">Transmembrane</keyword>
<dbReference type="GO" id="GO:0016020">
    <property type="term" value="C:membrane"/>
    <property type="evidence" value="ECO:0007669"/>
    <property type="project" value="TreeGrafter"/>
</dbReference>
<evidence type="ECO:0000313" key="5">
    <source>
        <dbReference type="EMBL" id="JAS27785.1"/>
    </source>
</evidence>